<dbReference type="PANTHER" id="PTHR34576">
    <property type="entry name" value="MEMBRANE-ASSOCIATED KINASE REGULATOR 6-RELATED"/>
    <property type="match status" value="1"/>
</dbReference>
<proteinExistence type="predicted"/>
<organism evidence="1 2">
    <name type="scientific">Striga hermonthica</name>
    <name type="common">Purple witchweed</name>
    <name type="synonym">Buchnera hermonthica</name>
    <dbReference type="NCBI Taxonomy" id="68872"/>
    <lineage>
        <taxon>Eukaryota</taxon>
        <taxon>Viridiplantae</taxon>
        <taxon>Streptophyta</taxon>
        <taxon>Embryophyta</taxon>
        <taxon>Tracheophyta</taxon>
        <taxon>Spermatophyta</taxon>
        <taxon>Magnoliopsida</taxon>
        <taxon>eudicotyledons</taxon>
        <taxon>Gunneridae</taxon>
        <taxon>Pentapetalae</taxon>
        <taxon>asterids</taxon>
        <taxon>lamiids</taxon>
        <taxon>Lamiales</taxon>
        <taxon>Orobanchaceae</taxon>
        <taxon>Buchnereae</taxon>
        <taxon>Striga</taxon>
    </lineage>
</organism>
<keyword evidence="2" id="KW-1185">Reference proteome</keyword>
<evidence type="ECO:0000313" key="1">
    <source>
        <dbReference type="EMBL" id="CAA0812960.1"/>
    </source>
</evidence>
<dbReference type="EMBL" id="CACSLK010011299">
    <property type="protein sequence ID" value="CAA0812960.1"/>
    <property type="molecule type" value="Genomic_DNA"/>
</dbReference>
<gene>
    <name evidence="1" type="ORF">SHERM_13519</name>
</gene>
<comment type="caution">
    <text evidence="1">The sequence shown here is derived from an EMBL/GenBank/DDBJ whole genome shotgun (WGS) entry which is preliminary data.</text>
</comment>
<name>A0A9N7MQL2_STRHE</name>
<dbReference type="GO" id="GO:0016301">
    <property type="term" value="F:kinase activity"/>
    <property type="evidence" value="ECO:0007669"/>
    <property type="project" value="UniProtKB-KW"/>
</dbReference>
<evidence type="ECO:0000313" key="2">
    <source>
        <dbReference type="Proteomes" id="UP001153555"/>
    </source>
</evidence>
<dbReference type="PANTHER" id="PTHR34576:SF2">
    <property type="entry name" value="MEMBRANE-ASSOCIATED KINASE REGULATOR 6-RELATED"/>
    <property type="match status" value="1"/>
</dbReference>
<accession>A0A9N7MQL2</accession>
<dbReference type="OrthoDB" id="1913205at2759"/>
<protein>
    <submittedName>
        <fullName evidence="1">Probable membrane-associated kinase regulator 6</fullName>
    </submittedName>
</protein>
<dbReference type="Proteomes" id="UP001153555">
    <property type="component" value="Unassembled WGS sequence"/>
</dbReference>
<reference evidence="1" key="1">
    <citation type="submission" date="2019-12" db="EMBL/GenBank/DDBJ databases">
        <authorList>
            <person name="Scholes J."/>
        </authorList>
    </citation>
    <scope>NUCLEOTIDE SEQUENCE</scope>
</reference>
<keyword evidence="1" id="KW-0808">Transferase</keyword>
<dbReference type="AlphaFoldDB" id="A0A9N7MQL2"/>
<keyword evidence="1" id="KW-0418">Kinase</keyword>
<dbReference type="InterPro" id="IPR044699">
    <property type="entry name" value="MAKR6"/>
</dbReference>
<sequence length="224" mass="24822">MAAAPPNDSFSYGWLAGFSPSSGHIIPDDDENTEAASKFIEMDPRLPPSKRFSQAAAPPDLCFDFPISGSPIALVPADQLISNGFLVPLVPKKNGSAEYCGDKNNFGGVDDNNNNNNNNSVKIWSEKRAGVLGRCRRLSARFLERCFRCLVKRVFFGCGRDFRSEEDDRSGCDVRMRWEMYGAAEASPRASLAWSSADDDWRRSCDSESSIYEAVMHCKRTQGI</sequence>